<dbReference type="GO" id="GO:0006886">
    <property type="term" value="P:intracellular protein transport"/>
    <property type="evidence" value="ECO:0007669"/>
    <property type="project" value="UniProtKB-UniRule"/>
</dbReference>
<dbReference type="GO" id="GO:0012505">
    <property type="term" value="C:endomembrane system"/>
    <property type="evidence" value="ECO:0007669"/>
    <property type="project" value="UniProtKB-SubCell"/>
</dbReference>
<dbReference type="AlphaFoldDB" id="A0AAQ3MDZ3"/>
<dbReference type="InterPro" id="IPR016635">
    <property type="entry name" value="AP_complex_ssu"/>
</dbReference>
<proteinExistence type="inferred from homology"/>
<dbReference type="Pfam" id="PF01217">
    <property type="entry name" value="Clat_adaptor_s"/>
    <property type="match status" value="1"/>
</dbReference>
<name>A0AAQ3MDZ3_VIGMU</name>
<evidence type="ECO:0000313" key="8">
    <source>
        <dbReference type="EMBL" id="WVY89003.1"/>
    </source>
</evidence>
<evidence type="ECO:0000256" key="2">
    <source>
        <dbReference type="ARBA" id="ARBA00006972"/>
    </source>
</evidence>
<keyword evidence="8" id="KW-0150">Chloroplast</keyword>
<dbReference type="Proteomes" id="UP001374535">
    <property type="component" value="Chloroplast Pltd"/>
</dbReference>
<evidence type="ECO:0000256" key="3">
    <source>
        <dbReference type="ARBA" id="ARBA00022448"/>
    </source>
</evidence>
<evidence type="ECO:0000256" key="4">
    <source>
        <dbReference type="ARBA" id="ARBA00022927"/>
    </source>
</evidence>
<evidence type="ECO:0000256" key="5">
    <source>
        <dbReference type="ARBA" id="ARBA00023136"/>
    </source>
</evidence>
<dbReference type="PIRSF" id="PIRSF015588">
    <property type="entry name" value="AP_complex_sigma"/>
    <property type="match status" value="1"/>
</dbReference>
<protein>
    <recommendedName>
        <fullName evidence="6">AP complex subunit sigma</fullName>
    </recommendedName>
</protein>
<keyword evidence="5 6" id="KW-0472">Membrane</keyword>
<evidence type="ECO:0000313" key="9">
    <source>
        <dbReference type="Proteomes" id="UP001374535"/>
    </source>
</evidence>
<evidence type="ECO:0000256" key="6">
    <source>
        <dbReference type="PIRNR" id="PIRNR015588"/>
    </source>
</evidence>
<keyword evidence="3 6" id="KW-0813">Transport</keyword>
<evidence type="ECO:0000259" key="7">
    <source>
        <dbReference type="Pfam" id="PF01217"/>
    </source>
</evidence>
<geneLocation type="chloroplast" evidence="8"/>
<evidence type="ECO:0000256" key="1">
    <source>
        <dbReference type="ARBA" id="ARBA00004308"/>
    </source>
</evidence>
<feature type="domain" description="AP complex mu/sigma subunit" evidence="7">
    <location>
        <begin position="1"/>
        <end position="137"/>
    </location>
</feature>
<dbReference type="PANTHER" id="PTHR11753">
    <property type="entry name" value="ADAPTOR COMPLEXES SMALL SUBUNIT FAMILY"/>
    <property type="match status" value="1"/>
</dbReference>
<dbReference type="InterPro" id="IPR011012">
    <property type="entry name" value="Longin-like_dom_sf"/>
</dbReference>
<gene>
    <name evidence="8" type="ORF">V8G54_037933</name>
</gene>
<dbReference type="InterPro" id="IPR022775">
    <property type="entry name" value="AP_mu_sigma_su"/>
</dbReference>
<comment type="similarity">
    <text evidence="2 6">Belongs to the adaptor complexes small subunit family.</text>
</comment>
<keyword evidence="4 6" id="KW-0653">Protein transport</keyword>
<sequence>MIRFILLQNRQGKTRLAKYYVPLEDSEKHKVEYEVHRLVVNRDPKYTNFVEVNFLSAILIIMLAELLQRFCLSVFLPFDVVIGHHIERIFFLEIIITIFDRLLTHVYLILDEFILAGELQETSKKAIIERMGELEKLE</sequence>
<reference evidence="8 9" key="1">
    <citation type="journal article" date="2023" name="Life. Sci Alliance">
        <title>Evolutionary insights into 3D genome organization and epigenetic landscape of Vigna mungo.</title>
        <authorList>
            <person name="Junaid A."/>
            <person name="Singh B."/>
            <person name="Bhatia S."/>
        </authorList>
    </citation>
    <scope>NUCLEOTIDE SEQUENCE [LARGE SCALE GENOMIC DNA]</scope>
    <source>
        <strain evidence="8">Urdbean</strain>
    </source>
</reference>
<keyword evidence="8" id="KW-0934">Plastid</keyword>
<dbReference type="SUPFAM" id="SSF64356">
    <property type="entry name" value="SNARE-like"/>
    <property type="match status" value="1"/>
</dbReference>
<comment type="subcellular location">
    <subcellularLocation>
        <location evidence="1">Endomembrane system</location>
    </subcellularLocation>
</comment>
<dbReference type="EMBL" id="CP144689">
    <property type="protein sequence ID" value="WVY89003.1"/>
    <property type="molecule type" value="Genomic_DNA"/>
</dbReference>
<organism evidence="8 9">
    <name type="scientific">Vigna mungo</name>
    <name type="common">Black gram</name>
    <name type="synonym">Phaseolus mungo</name>
    <dbReference type="NCBI Taxonomy" id="3915"/>
    <lineage>
        <taxon>Eukaryota</taxon>
        <taxon>Viridiplantae</taxon>
        <taxon>Streptophyta</taxon>
        <taxon>Embryophyta</taxon>
        <taxon>Tracheophyta</taxon>
        <taxon>Spermatophyta</taxon>
        <taxon>Magnoliopsida</taxon>
        <taxon>eudicotyledons</taxon>
        <taxon>Gunneridae</taxon>
        <taxon>Pentapetalae</taxon>
        <taxon>rosids</taxon>
        <taxon>fabids</taxon>
        <taxon>Fabales</taxon>
        <taxon>Fabaceae</taxon>
        <taxon>Papilionoideae</taxon>
        <taxon>50 kb inversion clade</taxon>
        <taxon>NPAAA clade</taxon>
        <taxon>indigoferoid/millettioid clade</taxon>
        <taxon>Phaseoleae</taxon>
        <taxon>Vigna</taxon>
    </lineage>
</organism>
<keyword evidence="9" id="KW-1185">Reference proteome</keyword>
<dbReference type="Gene3D" id="3.30.450.60">
    <property type="match status" value="1"/>
</dbReference>
<accession>A0AAQ3MDZ3</accession>